<comment type="subcellular location">
    <subcellularLocation>
        <location evidence="1">Membrane</location>
    </subcellularLocation>
</comment>
<dbReference type="InterPro" id="IPR023395">
    <property type="entry name" value="MCP_dom_sf"/>
</dbReference>
<keyword evidence="2" id="KW-0812">Transmembrane</keyword>
<organism evidence="5 6">
    <name type="scientific">Lupinus luteus</name>
    <name type="common">European yellow lupine</name>
    <dbReference type="NCBI Taxonomy" id="3873"/>
    <lineage>
        <taxon>Eukaryota</taxon>
        <taxon>Viridiplantae</taxon>
        <taxon>Streptophyta</taxon>
        <taxon>Embryophyta</taxon>
        <taxon>Tracheophyta</taxon>
        <taxon>Spermatophyta</taxon>
        <taxon>Magnoliopsida</taxon>
        <taxon>eudicotyledons</taxon>
        <taxon>Gunneridae</taxon>
        <taxon>Pentapetalae</taxon>
        <taxon>rosids</taxon>
        <taxon>fabids</taxon>
        <taxon>Fabales</taxon>
        <taxon>Fabaceae</taxon>
        <taxon>Papilionoideae</taxon>
        <taxon>50 kb inversion clade</taxon>
        <taxon>genistoids sensu lato</taxon>
        <taxon>core genistoids</taxon>
        <taxon>Genisteae</taxon>
        <taxon>Lupinus</taxon>
    </lineage>
</organism>
<sequence length="176" mass="19200">MQIMNSSCSTRMVENFASEDARLTPILRLGAGACAGIIAISATYPMDMVRGCQVDDYGHDPKDGFRMWVSTSLSESLKDRLIKSKPFGLVNNSSELTVTTRLACAAAAGTVGQTVAYPLDDIRRMQMMAWNHAASVLTGVGRGKVPLEYSGMVDALGKLFGMKDLVHYTRVWYPIL</sequence>
<evidence type="ECO:0000256" key="3">
    <source>
        <dbReference type="ARBA" id="ARBA00022737"/>
    </source>
</evidence>
<gene>
    <name evidence="5" type="ORF">LLUT_LOCUS19128</name>
</gene>
<dbReference type="AlphaFoldDB" id="A0AAV1X9U6"/>
<dbReference type="GO" id="GO:0016020">
    <property type="term" value="C:membrane"/>
    <property type="evidence" value="ECO:0007669"/>
    <property type="project" value="UniProtKB-SubCell"/>
</dbReference>
<comment type="caution">
    <text evidence="5">The sequence shown here is derived from an EMBL/GenBank/DDBJ whole genome shotgun (WGS) entry which is preliminary data.</text>
</comment>
<evidence type="ECO:0000256" key="1">
    <source>
        <dbReference type="ARBA" id="ARBA00004370"/>
    </source>
</evidence>
<dbReference type="Proteomes" id="UP001497480">
    <property type="component" value="Unassembled WGS sequence"/>
</dbReference>
<evidence type="ECO:0000313" key="6">
    <source>
        <dbReference type="Proteomes" id="UP001497480"/>
    </source>
</evidence>
<keyword evidence="4" id="KW-0472">Membrane</keyword>
<evidence type="ECO:0000256" key="2">
    <source>
        <dbReference type="ARBA" id="ARBA00022692"/>
    </source>
</evidence>
<accession>A0AAV1X9U6</accession>
<name>A0AAV1X9U6_LUPLU</name>
<keyword evidence="6" id="KW-1185">Reference proteome</keyword>
<dbReference type="SUPFAM" id="SSF103506">
    <property type="entry name" value="Mitochondrial carrier"/>
    <property type="match status" value="1"/>
</dbReference>
<evidence type="ECO:0000313" key="5">
    <source>
        <dbReference type="EMBL" id="CAL0318068.1"/>
    </source>
</evidence>
<evidence type="ECO:0000256" key="4">
    <source>
        <dbReference type="ARBA" id="ARBA00023136"/>
    </source>
</evidence>
<keyword evidence="3" id="KW-0677">Repeat</keyword>
<protein>
    <submittedName>
        <fullName evidence="5">Uncharacterized protein</fullName>
    </submittedName>
</protein>
<proteinExistence type="predicted"/>
<reference evidence="5 6" key="1">
    <citation type="submission" date="2024-03" db="EMBL/GenBank/DDBJ databases">
        <authorList>
            <person name="Martinez-Hernandez J."/>
        </authorList>
    </citation>
    <scope>NUCLEOTIDE SEQUENCE [LARGE SCALE GENOMIC DNA]</scope>
</reference>
<dbReference type="PANTHER" id="PTHR24089">
    <property type="entry name" value="SOLUTE CARRIER FAMILY 25"/>
    <property type="match status" value="1"/>
</dbReference>
<dbReference type="EMBL" id="CAXHTB010000013">
    <property type="protein sequence ID" value="CAL0318068.1"/>
    <property type="molecule type" value="Genomic_DNA"/>
</dbReference>
<dbReference type="Gene3D" id="1.50.40.10">
    <property type="entry name" value="Mitochondrial carrier domain"/>
    <property type="match status" value="1"/>
</dbReference>